<gene>
    <name evidence="2" type="ORF">PHISCL_10018</name>
</gene>
<reference evidence="3" key="1">
    <citation type="submission" date="2017-02" db="EMBL/GenBank/DDBJ databases">
        <authorList>
            <person name="Tafer H."/>
            <person name="Lopandic K."/>
        </authorList>
    </citation>
    <scope>NUCLEOTIDE SEQUENCE [LARGE SCALE GENOMIC DNA]</scope>
    <source>
        <strain evidence="3">CBS 366.77</strain>
    </source>
</reference>
<protein>
    <recommendedName>
        <fullName evidence="4">Helix-turn-helix domain-containing protein</fullName>
    </recommendedName>
</protein>
<evidence type="ECO:0000256" key="1">
    <source>
        <dbReference type="SAM" id="MobiDB-lite"/>
    </source>
</evidence>
<proteinExistence type="predicted"/>
<feature type="region of interest" description="Disordered" evidence="1">
    <location>
        <begin position="135"/>
        <end position="190"/>
    </location>
</feature>
<dbReference type="EMBL" id="MVGC01000790">
    <property type="protein sequence ID" value="RJE17647.1"/>
    <property type="molecule type" value="Genomic_DNA"/>
</dbReference>
<dbReference type="AlphaFoldDB" id="A0A3A2Z8N6"/>
<sequence>MPNDDQPNSLPVKKQRGTWVQTERAAHEAWAMFLGLPGSLNASRVLHLLIARVEDHNAVVMSQKTMAGLLSVDMRTVRRAVAMLKEHRWIETRQIGDRGTVNAYIINDRVAWSGPREGIRYSLFTANVVISGAEQPDSNTLDHQEPLRKLPSLYPGEQQLPSGDGLPPESQPSLEGMEFDLPATVKRNTP</sequence>
<evidence type="ECO:0008006" key="4">
    <source>
        <dbReference type="Google" id="ProtNLM"/>
    </source>
</evidence>
<dbReference type="Proteomes" id="UP000266188">
    <property type="component" value="Unassembled WGS sequence"/>
</dbReference>
<evidence type="ECO:0000313" key="3">
    <source>
        <dbReference type="Proteomes" id="UP000266188"/>
    </source>
</evidence>
<comment type="caution">
    <text evidence="2">The sequence shown here is derived from an EMBL/GenBank/DDBJ whole genome shotgun (WGS) entry which is preliminary data.</text>
</comment>
<accession>A0A3A2Z8N6</accession>
<keyword evidence="3" id="KW-1185">Reference proteome</keyword>
<dbReference type="InterPro" id="IPR036390">
    <property type="entry name" value="WH_DNA-bd_sf"/>
</dbReference>
<dbReference type="SUPFAM" id="SSF46785">
    <property type="entry name" value="Winged helix' DNA-binding domain"/>
    <property type="match status" value="1"/>
</dbReference>
<organism evidence="2 3">
    <name type="scientific">Aspergillus sclerotialis</name>
    <dbReference type="NCBI Taxonomy" id="2070753"/>
    <lineage>
        <taxon>Eukaryota</taxon>
        <taxon>Fungi</taxon>
        <taxon>Dikarya</taxon>
        <taxon>Ascomycota</taxon>
        <taxon>Pezizomycotina</taxon>
        <taxon>Eurotiomycetes</taxon>
        <taxon>Eurotiomycetidae</taxon>
        <taxon>Eurotiales</taxon>
        <taxon>Aspergillaceae</taxon>
        <taxon>Aspergillus</taxon>
        <taxon>Aspergillus subgen. Polypaecilum</taxon>
    </lineage>
</organism>
<name>A0A3A2Z8N6_9EURO</name>
<dbReference type="OrthoDB" id="3959981at2759"/>
<evidence type="ECO:0000313" key="2">
    <source>
        <dbReference type="EMBL" id="RJE17647.1"/>
    </source>
</evidence>